<evidence type="ECO:0000256" key="2">
    <source>
        <dbReference type="SAM" id="Phobius"/>
    </source>
</evidence>
<organism evidence="4 5">
    <name type="scientific">Chondromyces apiculatus DSM 436</name>
    <dbReference type="NCBI Taxonomy" id="1192034"/>
    <lineage>
        <taxon>Bacteria</taxon>
        <taxon>Pseudomonadati</taxon>
        <taxon>Myxococcota</taxon>
        <taxon>Polyangia</taxon>
        <taxon>Polyangiales</taxon>
        <taxon>Polyangiaceae</taxon>
        <taxon>Chondromyces</taxon>
    </lineage>
</organism>
<dbReference type="AlphaFoldDB" id="A0A017TBJ1"/>
<feature type="compositionally biased region" description="Gly residues" evidence="1">
    <location>
        <begin position="44"/>
        <end position="70"/>
    </location>
</feature>
<accession>A0A017TBJ1</accession>
<dbReference type="Pfam" id="PF03781">
    <property type="entry name" value="FGE-sulfatase"/>
    <property type="match status" value="1"/>
</dbReference>
<dbReference type="Proteomes" id="UP000019678">
    <property type="component" value="Unassembled WGS sequence"/>
</dbReference>
<feature type="domain" description="Sulfatase-modifying factor enzyme-like" evidence="3">
    <location>
        <begin position="82"/>
        <end position="347"/>
    </location>
</feature>
<dbReference type="PANTHER" id="PTHR23150">
    <property type="entry name" value="SULFATASE MODIFYING FACTOR 1, 2"/>
    <property type="match status" value="1"/>
</dbReference>
<keyword evidence="5" id="KW-1185">Reference proteome</keyword>
<evidence type="ECO:0000256" key="1">
    <source>
        <dbReference type="SAM" id="MobiDB-lite"/>
    </source>
</evidence>
<gene>
    <name evidence="4" type="ORF">CAP_2068</name>
</gene>
<dbReference type="InterPro" id="IPR051043">
    <property type="entry name" value="Sulfatase_Mod_Factor_Kinase"/>
</dbReference>
<dbReference type="SUPFAM" id="SSF56436">
    <property type="entry name" value="C-type lectin-like"/>
    <property type="match status" value="1"/>
</dbReference>
<evidence type="ECO:0000259" key="3">
    <source>
        <dbReference type="Pfam" id="PF03781"/>
    </source>
</evidence>
<feature type="region of interest" description="Disordered" evidence="1">
    <location>
        <begin position="43"/>
        <end position="100"/>
    </location>
</feature>
<comment type="caution">
    <text evidence="4">The sequence shown here is derived from an EMBL/GenBank/DDBJ whole genome shotgun (WGS) entry which is preliminary data.</text>
</comment>
<dbReference type="EMBL" id="ASRX01000017">
    <property type="protein sequence ID" value="EYF06190.1"/>
    <property type="molecule type" value="Genomic_DNA"/>
</dbReference>
<keyword evidence="2" id="KW-1133">Transmembrane helix</keyword>
<name>A0A017TBJ1_9BACT</name>
<protein>
    <submittedName>
        <fullName evidence="4">Sulfatase-modifying factor 1 (C-alpha-formyglycine-generating enzyme 1)</fullName>
    </submittedName>
</protein>
<feature type="transmembrane region" description="Helical" evidence="2">
    <location>
        <begin position="12"/>
        <end position="33"/>
    </location>
</feature>
<sequence length="349" mass="35461">MMTHPGGGRSERVLGIVVGGVLAAMVAGCSVVVDLSGLADGASPGEGGQGPGGASGVGGAGGTGASGTGSGDPSSSGSAGGGGSGGMGTGSDGCPTGRGPTMVRVDIAPEYCIDSTEVTMAQYLEFVDASVFDTSILGEQQQDPLCAWNVSLEPPSNFTTYWDKLDDEDSQINDPVRYVDWCDAKAYCAWAGKRLCGARAGGALPSTAMVDSIESQWFHACSRGDTRTYPFGEVPAGSGNAPSGHCVDGRPNDSSYGGLYNTTEPVGSFTACEGGFDGIFDMSGNVSEWVDACDITTADPMPGEPGADDLCPVQGGMYGFLANATFCGFIQKWRRDAFGPAVGFRCCSP</sequence>
<dbReference type="STRING" id="1192034.CAP_2068"/>
<dbReference type="GO" id="GO:0120147">
    <property type="term" value="F:formylglycine-generating oxidase activity"/>
    <property type="evidence" value="ECO:0007669"/>
    <property type="project" value="TreeGrafter"/>
</dbReference>
<dbReference type="OrthoDB" id="5505182at2"/>
<keyword evidence="2" id="KW-0812">Transmembrane</keyword>
<dbReference type="InterPro" id="IPR042095">
    <property type="entry name" value="SUMF_sf"/>
</dbReference>
<feature type="compositionally biased region" description="Gly residues" evidence="1">
    <location>
        <begin position="78"/>
        <end position="91"/>
    </location>
</feature>
<proteinExistence type="predicted"/>
<dbReference type="eggNOG" id="COG1262">
    <property type="taxonomic scope" value="Bacteria"/>
</dbReference>
<evidence type="ECO:0000313" key="4">
    <source>
        <dbReference type="EMBL" id="EYF06190.1"/>
    </source>
</evidence>
<evidence type="ECO:0000313" key="5">
    <source>
        <dbReference type="Proteomes" id="UP000019678"/>
    </source>
</evidence>
<reference evidence="4 5" key="1">
    <citation type="submission" date="2013-05" db="EMBL/GenBank/DDBJ databases">
        <title>Genome assembly of Chondromyces apiculatus DSM 436.</title>
        <authorList>
            <person name="Sharma G."/>
            <person name="Khatri I."/>
            <person name="Kaur C."/>
            <person name="Mayilraj S."/>
            <person name="Subramanian S."/>
        </authorList>
    </citation>
    <scope>NUCLEOTIDE SEQUENCE [LARGE SCALE GENOMIC DNA]</scope>
    <source>
        <strain evidence="4 5">DSM 436</strain>
    </source>
</reference>
<keyword evidence="2" id="KW-0472">Membrane</keyword>
<dbReference type="PANTHER" id="PTHR23150:SF19">
    <property type="entry name" value="FORMYLGLYCINE-GENERATING ENZYME"/>
    <property type="match status" value="1"/>
</dbReference>
<dbReference type="InterPro" id="IPR005532">
    <property type="entry name" value="SUMF_dom"/>
</dbReference>
<dbReference type="Gene3D" id="3.90.1580.10">
    <property type="entry name" value="paralog of FGE (formylglycine-generating enzyme)"/>
    <property type="match status" value="1"/>
</dbReference>
<dbReference type="InterPro" id="IPR016187">
    <property type="entry name" value="CTDL_fold"/>
</dbReference>